<dbReference type="Pfam" id="PF08241">
    <property type="entry name" value="Methyltransf_11"/>
    <property type="match status" value="1"/>
</dbReference>
<dbReference type="SUPFAM" id="SSF53335">
    <property type="entry name" value="S-adenosyl-L-methionine-dependent methyltransferases"/>
    <property type="match status" value="1"/>
</dbReference>
<dbReference type="InterPro" id="IPR029063">
    <property type="entry name" value="SAM-dependent_MTases_sf"/>
</dbReference>
<dbReference type="Proteomes" id="UP001316803">
    <property type="component" value="Unassembled WGS sequence"/>
</dbReference>
<protein>
    <recommendedName>
        <fullName evidence="1">Methyltransferase type 11 domain-containing protein</fullName>
    </recommendedName>
</protein>
<gene>
    <name evidence="2" type="ORF">OHC33_001304</name>
</gene>
<organism evidence="2 3">
    <name type="scientific">Knufia fluminis</name>
    <dbReference type="NCBI Taxonomy" id="191047"/>
    <lineage>
        <taxon>Eukaryota</taxon>
        <taxon>Fungi</taxon>
        <taxon>Dikarya</taxon>
        <taxon>Ascomycota</taxon>
        <taxon>Pezizomycotina</taxon>
        <taxon>Eurotiomycetes</taxon>
        <taxon>Chaetothyriomycetidae</taxon>
        <taxon>Chaetothyriales</taxon>
        <taxon>Trichomeriaceae</taxon>
        <taxon>Knufia</taxon>
    </lineage>
</organism>
<dbReference type="Gene3D" id="3.40.50.150">
    <property type="entry name" value="Vaccinia Virus protein VP39"/>
    <property type="match status" value="1"/>
</dbReference>
<sequence>MSSTDHNTSGEVSTAEFFSKQAAMYEKSVGGATRDIAQKLISVSPPFTSSSKILDNATGTGIMLEEIQKHISSTDSSSTLKLPVVAADVAPAMIDCLNAKLKQVQSTNSWPNLGPVTTHAVPAEQLDESIVPDNSITHAYMNFGLFFCNDALQAASHIHRALSAGGTAHITSWNHIGYLAPIQQTHRELYPDGREVKMPFSEDWLHPSYNHELLVKAGFKQENVKVDQTETFMRHTSLQVSAAILTGMFTPLIKGPQGWESEEAKTVFTKKLAENLGACKDFIDESAQGKGVGTRMIANVAVCTK</sequence>
<dbReference type="EMBL" id="JAKLMC020000002">
    <property type="protein sequence ID" value="KAK5958114.1"/>
    <property type="molecule type" value="Genomic_DNA"/>
</dbReference>
<evidence type="ECO:0000313" key="2">
    <source>
        <dbReference type="EMBL" id="KAK5958114.1"/>
    </source>
</evidence>
<dbReference type="PROSITE" id="PS00018">
    <property type="entry name" value="EF_HAND_1"/>
    <property type="match status" value="1"/>
</dbReference>
<evidence type="ECO:0000313" key="3">
    <source>
        <dbReference type="Proteomes" id="UP001316803"/>
    </source>
</evidence>
<evidence type="ECO:0000259" key="1">
    <source>
        <dbReference type="Pfam" id="PF08241"/>
    </source>
</evidence>
<dbReference type="InterPro" id="IPR013216">
    <property type="entry name" value="Methyltransf_11"/>
</dbReference>
<proteinExistence type="predicted"/>
<dbReference type="GO" id="GO:0008757">
    <property type="term" value="F:S-adenosylmethionine-dependent methyltransferase activity"/>
    <property type="evidence" value="ECO:0007669"/>
    <property type="project" value="InterPro"/>
</dbReference>
<feature type="domain" description="Methyltransferase type 11" evidence="1">
    <location>
        <begin position="55"/>
        <end position="168"/>
    </location>
</feature>
<keyword evidence="3" id="KW-1185">Reference proteome</keyword>
<reference evidence="2 3" key="1">
    <citation type="submission" date="2022-12" db="EMBL/GenBank/DDBJ databases">
        <title>Genomic features and morphological characterization of a novel Knufia sp. strain isolated from spacecraft assembly facility.</title>
        <authorList>
            <person name="Teixeira M."/>
            <person name="Chander A.M."/>
            <person name="Stajich J.E."/>
            <person name="Venkateswaran K."/>
        </authorList>
    </citation>
    <scope>NUCLEOTIDE SEQUENCE [LARGE SCALE GENOMIC DNA]</scope>
    <source>
        <strain evidence="2 3">FJI-L2-BK-P2</strain>
    </source>
</reference>
<accession>A0AAN8I8Z4</accession>
<comment type="caution">
    <text evidence="2">The sequence shown here is derived from an EMBL/GenBank/DDBJ whole genome shotgun (WGS) entry which is preliminary data.</text>
</comment>
<dbReference type="AlphaFoldDB" id="A0AAN8I8Z4"/>
<name>A0AAN8I8Z4_9EURO</name>
<dbReference type="InterPro" id="IPR018247">
    <property type="entry name" value="EF_Hand_1_Ca_BS"/>
</dbReference>